<dbReference type="Proteomes" id="UP000054851">
    <property type="component" value="Unassembled WGS sequence"/>
</dbReference>
<evidence type="ECO:0000256" key="11">
    <source>
        <dbReference type="SAM" id="SignalP"/>
    </source>
</evidence>
<keyword evidence="5" id="KW-0812">Transmembrane</keyword>
<dbReference type="RefSeq" id="WP_061169522.1">
    <property type="nucleotide sequence ID" value="NZ_FCOA02000015.1"/>
</dbReference>
<dbReference type="InterPro" id="IPR023614">
    <property type="entry name" value="Porin_dom_sf"/>
</dbReference>
<evidence type="ECO:0000256" key="1">
    <source>
        <dbReference type="ARBA" id="ARBA00004571"/>
    </source>
</evidence>
<keyword evidence="14" id="KW-1185">Reference proteome</keyword>
<keyword evidence="6 11" id="KW-0732">Signal</keyword>
<keyword evidence="8" id="KW-0626">Porin</keyword>
<comment type="caution">
    <text evidence="13">The sequence shown here is derived from an EMBL/GenBank/DDBJ whole genome shotgun (WGS) entry which is preliminary data.</text>
</comment>
<dbReference type="PANTHER" id="PTHR34501:SF9">
    <property type="entry name" value="MAJOR OUTER MEMBRANE PROTEIN P.IA"/>
    <property type="match status" value="1"/>
</dbReference>
<dbReference type="InterPro" id="IPR002299">
    <property type="entry name" value="Porin_Neis"/>
</dbReference>
<evidence type="ECO:0000313" key="13">
    <source>
        <dbReference type="EMBL" id="SAK74722.1"/>
    </source>
</evidence>
<feature type="domain" description="Porin" evidence="12">
    <location>
        <begin position="8"/>
        <end position="330"/>
    </location>
</feature>
<evidence type="ECO:0000256" key="2">
    <source>
        <dbReference type="ARBA" id="ARBA00011233"/>
    </source>
</evidence>
<proteinExistence type="predicted"/>
<evidence type="ECO:0000256" key="8">
    <source>
        <dbReference type="ARBA" id="ARBA00023114"/>
    </source>
</evidence>
<evidence type="ECO:0000256" key="4">
    <source>
        <dbReference type="ARBA" id="ARBA00022452"/>
    </source>
</evidence>
<name>A0A158BXA3_9BURK</name>
<dbReference type="Gene3D" id="2.40.160.10">
    <property type="entry name" value="Porin"/>
    <property type="match status" value="1"/>
</dbReference>
<sequence>MTNWKWCATLLGLAALPALAQSNVTLYGRVDTSIEYANFGPDHVVRMGSGNIFATNWGLKGVEDMGGGYAAIFKLENGFNSANGQFNNNGALFGREAWVGLTGPFGGLQAGETYTILHTSLVTYSLPGLGAGLAWGNAANNFVGPSYLRVNNALRYTSPRIAGLLIRAMAARGANGAANQPSTLGDTYGAGLNYVNAALSIDIDYMQQKFSTSTPATLTPTSPTGTGNYLLGAISYDFGVIKPSFVWLRHRGGPDVASMIPATSANPHNDLFELSATMPIGRASLLLSYGHYRKIADSDGNADSYGLRLDYPLSKRTVLYTGAAMVRNNAHASFTINGAAGGGVPVGKPGATASSIVAGVMTAF</sequence>
<feature type="chain" id="PRO_5007622248" evidence="11">
    <location>
        <begin position="21"/>
        <end position="364"/>
    </location>
</feature>
<evidence type="ECO:0000256" key="9">
    <source>
        <dbReference type="ARBA" id="ARBA00023136"/>
    </source>
</evidence>
<dbReference type="SUPFAM" id="SSF56935">
    <property type="entry name" value="Porins"/>
    <property type="match status" value="1"/>
</dbReference>
<comment type="subcellular location">
    <subcellularLocation>
        <location evidence="1">Cell outer membrane</location>
        <topology evidence="1">Multi-pass membrane protein</topology>
    </subcellularLocation>
</comment>
<dbReference type="GO" id="GO:0015288">
    <property type="term" value="F:porin activity"/>
    <property type="evidence" value="ECO:0007669"/>
    <property type="project" value="UniProtKB-KW"/>
</dbReference>
<dbReference type="Pfam" id="PF13609">
    <property type="entry name" value="Porin_4"/>
    <property type="match status" value="1"/>
</dbReference>
<dbReference type="GO" id="GO:0046930">
    <property type="term" value="C:pore complex"/>
    <property type="evidence" value="ECO:0007669"/>
    <property type="project" value="UniProtKB-KW"/>
</dbReference>
<dbReference type="EMBL" id="FCOA02000015">
    <property type="protein sequence ID" value="SAK74722.1"/>
    <property type="molecule type" value="Genomic_DNA"/>
</dbReference>
<protein>
    <submittedName>
        <fullName evidence="13">Porin</fullName>
    </submittedName>
</protein>
<keyword evidence="3" id="KW-0813">Transport</keyword>
<dbReference type="GO" id="GO:0009279">
    <property type="term" value="C:cell outer membrane"/>
    <property type="evidence" value="ECO:0007669"/>
    <property type="project" value="UniProtKB-SubCell"/>
</dbReference>
<dbReference type="GO" id="GO:0006811">
    <property type="term" value="P:monoatomic ion transport"/>
    <property type="evidence" value="ECO:0007669"/>
    <property type="project" value="UniProtKB-KW"/>
</dbReference>
<comment type="subunit">
    <text evidence="2">Homotrimer.</text>
</comment>
<dbReference type="InterPro" id="IPR033900">
    <property type="entry name" value="Gram_neg_porin_domain"/>
</dbReference>
<dbReference type="STRING" id="1777140.AWB79_04397"/>
<evidence type="ECO:0000259" key="12">
    <source>
        <dbReference type="Pfam" id="PF13609"/>
    </source>
</evidence>
<gene>
    <name evidence="13" type="ORF">AWB79_04397</name>
</gene>
<evidence type="ECO:0000256" key="10">
    <source>
        <dbReference type="ARBA" id="ARBA00023237"/>
    </source>
</evidence>
<dbReference type="InterPro" id="IPR050298">
    <property type="entry name" value="Gram-neg_bact_OMP"/>
</dbReference>
<reference evidence="13" key="1">
    <citation type="submission" date="2016-01" db="EMBL/GenBank/DDBJ databases">
        <authorList>
            <person name="Peeters C."/>
        </authorList>
    </citation>
    <scope>NUCLEOTIDE SEQUENCE</scope>
    <source>
        <strain evidence="13">LMG 29322</strain>
    </source>
</reference>
<accession>A0A158BXA3</accession>
<dbReference type="PRINTS" id="PR00184">
    <property type="entry name" value="NEISSPPORIN"/>
</dbReference>
<evidence type="ECO:0000313" key="14">
    <source>
        <dbReference type="Proteomes" id="UP000054851"/>
    </source>
</evidence>
<keyword evidence="7" id="KW-0406">Ion transport</keyword>
<organism evidence="13 14">
    <name type="scientific">Caballeronia hypogeia</name>
    <dbReference type="NCBI Taxonomy" id="1777140"/>
    <lineage>
        <taxon>Bacteria</taxon>
        <taxon>Pseudomonadati</taxon>
        <taxon>Pseudomonadota</taxon>
        <taxon>Betaproteobacteria</taxon>
        <taxon>Burkholderiales</taxon>
        <taxon>Burkholderiaceae</taxon>
        <taxon>Caballeronia</taxon>
    </lineage>
</organism>
<evidence type="ECO:0000256" key="6">
    <source>
        <dbReference type="ARBA" id="ARBA00022729"/>
    </source>
</evidence>
<feature type="signal peptide" evidence="11">
    <location>
        <begin position="1"/>
        <end position="20"/>
    </location>
</feature>
<keyword evidence="10" id="KW-0998">Cell outer membrane</keyword>
<evidence type="ECO:0000256" key="3">
    <source>
        <dbReference type="ARBA" id="ARBA00022448"/>
    </source>
</evidence>
<keyword evidence="4" id="KW-1134">Transmembrane beta strand</keyword>
<keyword evidence="9" id="KW-0472">Membrane</keyword>
<evidence type="ECO:0000256" key="7">
    <source>
        <dbReference type="ARBA" id="ARBA00023065"/>
    </source>
</evidence>
<dbReference type="PANTHER" id="PTHR34501">
    <property type="entry name" value="PROTEIN YDDL-RELATED"/>
    <property type="match status" value="1"/>
</dbReference>
<evidence type="ECO:0000256" key="5">
    <source>
        <dbReference type="ARBA" id="ARBA00022692"/>
    </source>
</evidence>
<dbReference type="AlphaFoldDB" id="A0A158BXA3"/>
<dbReference type="CDD" id="cd00342">
    <property type="entry name" value="gram_neg_porins"/>
    <property type="match status" value="1"/>
</dbReference>
<dbReference type="OrthoDB" id="5289162at2"/>